<dbReference type="AlphaFoldDB" id="A0A4Z2FTU5"/>
<reference evidence="2 3" key="1">
    <citation type="submission" date="2019-03" db="EMBL/GenBank/DDBJ databases">
        <title>First draft genome of Liparis tanakae, snailfish: a comprehensive survey of snailfish specific genes.</title>
        <authorList>
            <person name="Kim W."/>
            <person name="Song I."/>
            <person name="Jeong J.-H."/>
            <person name="Kim D."/>
            <person name="Kim S."/>
            <person name="Ryu S."/>
            <person name="Song J.Y."/>
            <person name="Lee S.K."/>
        </authorList>
    </citation>
    <scope>NUCLEOTIDE SEQUENCE [LARGE SCALE GENOMIC DNA]</scope>
    <source>
        <tissue evidence="2">Muscle</tissue>
    </source>
</reference>
<comment type="caution">
    <text evidence="2">The sequence shown here is derived from an EMBL/GenBank/DDBJ whole genome shotgun (WGS) entry which is preliminary data.</text>
</comment>
<dbReference type="EMBL" id="SRLO01000891">
    <property type="protein sequence ID" value="TNN44646.1"/>
    <property type="molecule type" value="Genomic_DNA"/>
</dbReference>
<evidence type="ECO:0000313" key="3">
    <source>
        <dbReference type="Proteomes" id="UP000314294"/>
    </source>
</evidence>
<evidence type="ECO:0000256" key="1">
    <source>
        <dbReference type="SAM" id="MobiDB-lite"/>
    </source>
</evidence>
<evidence type="ECO:0000313" key="2">
    <source>
        <dbReference type="EMBL" id="TNN44646.1"/>
    </source>
</evidence>
<sequence length="158" mass="17694">MEMPKYQNQPESGSQPAHFLSPQLCCSMFLSSILKTKHSGLCSPFPGRQRAAPRGVSEASEKLEDRKPLQEKREEESPESKTEGTRAISIKSDVCKIQLSPHCILIEYTMCYAPNFDFGRCDKVASEPSNRGYTRGGEFNLDNSDYSEGVMLFMQTAL</sequence>
<feature type="compositionally biased region" description="Basic and acidic residues" evidence="1">
    <location>
        <begin position="59"/>
        <end position="84"/>
    </location>
</feature>
<feature type="region of interest" description="Disordered" evidence="1">
    <location>
        <begin position="41"/>
        <end position="86"/>
    </location>
</feature>
<organism evidence="2 3">
    <name type="scientific">Liparis tanakae</name>
    <name type="common">Tanaka's snailfish</name>
    <dbReference type="NCBI Taxonomy" id="230148"/>
    <lineage>
        <taxon>Eukaryota</taxon>
        <taxon>Metazoa</taxon>
        <taxon>Chordata</taxon>
        <taxon>Craniata</taxon>
        <taxon>Vertebrata</taxon>
        <taxon>Euteleostomi</taxon>
        <taxon>Actinopterygii</taxon>
        <taxon>Neopterygii</taxon>
        <taxon>Teleostei</taxon>
        <taxon>Neoteleostei</taxon>
        <taxon>Acanthomorphata</taxon>
        <taxon>Eupercaria</taxon>
        <taxon>Perciformes</taxon>
        <taxon>Cottioidei</taxon>
        <taxon>Cottales</taxon>
        <taxon>Liparidae</taxon>
        <taxon>Liparis</taxon>
    </lineage>
</organism>
<accession>A0A4Z2FTU5</accession>
<keyword evidence="3" id="KW-1185">Reference proteome</keyword>
<gene>
    <name evidence="2" type="ORF">EYF80_045155</name>
</gene>
<dbReference type="Proteomes" id="UP000314294">
    <property type="component" value="Unassembled WGS sequence"/>
</dbReference>
<name>A0A4Z2FTU5_9TELE</name>
<proteinExistence type="predicted"/>
<protein>
    <submittedName>
        <fullName evidence="2">Uncharacterized protein</fullName>
    </submittedName>
</protein>